<gene>
    <name evidence="1" type="ORF">MLD38_025475</name>
</gene>
<sequence length="436" mass="48904">MATAMNVQVICSETVKPSSPTPHLRKYSLSLCDQLIPASYVPVILYYHNEDKGTITTSEEKIRLLKSSLSILLARFYPFAGRIEDNLSITCSDEGVDFLEAKVDRELSEVLACPDPRELRKLLPIEMESANVDRVHPLVVQANSFQCGALALAICISHKVADATTLASFIASWVNLAVDPESFPDHPLLNASTIFPPLSHLHGLPHVDFPNYELVTQRYVLDSEKVSTLVELANSEQATRPTRVEAVSALLWGCVTRASGRQRSVLVHAMDLRRRLSPPITDTTVGNVATVFATEMREEIKGEVSGFLRKLTAEFREKKYEFLENMVKKRMAGETASAALSETFEAVGGIMNGKEVDLYIFSSWMRLSPYEADFGWGKPIWVSLVKWHFTNTIILMDGRERNGMEVWVTLKKDHMAELDRDEELPRFTSLNPGISW</sequence>
<dbReference type="Proteomes" id="UP001057402">
    <property type="component" value="Chromosome 7"/>
</dbReference>
<protein>
    <submittedName>
        <fullName evidence="1">Uncharacterized protein</fullName>
    </submittedName>
</protein>
<accession>A0ACB9NV78</accession>
<reference evidence="2" key="1">
    <citation type="journal article" date="2023" name="Front. Plant Sci.">
        <title>Chromosomal-level genome assembly of Melastoma candidum provides insights into trichome evolution.</title>
        <authorList>
            <person name="Zhong Y."/>
            <person name="Wu W."/>
            <person name="Sun C."/>
            <person name="Zou P."/>
            <person name="Liu Y."/>
            <person name="Dai S."/>
            <person name="Zhou R."/>
        </authorList>
    </citation>
    <scope>NUCLEOTIDE SEQUENCE [LARGE SCALE GENOMIC DNA]</scope>
</reference>
<proteinExistence type="predicted"/>
<comment type="caution">
    <text evidence="1">The sequence shown here is derived from an EMBL/GenBank/DDBJ whole genome shotgun (WGS) entry which is preliminary data.</text>
</comment>
<evidence type="ECO:0000313" key="1">
    <source>
        <dbReference type="EMBL" id="KAI4340663.1"/>
    </source>
</evidence>
<keyword evidence="2" id="KW-1185">Reference proteome</keyword>
<evidence type="ECO:0000313" key="2">
    <source>
        <dbReference type="Proteomes" id="UP001057402"/>
    </source>
</evidence>
<organism evidence="1 2">
    <name type="scientific">Melastoma candidum</name>
    <dbReference type="NCBI Taxonomy" id="119954"/>
    <lineage>
        <taxon>Eukaryota</taxon>
        <taxon>Viridiplantae</taxon>
        <taxon>Streptophyta</taxon>
        <taxon>Embryophyta</taxon>
        <taxon>Tracheophyta</taxon>
        <taxon>Spermatophyta</taxon>
        <taxon>Magnoliopsida</taxon>
        <taxon>eudicotyledons</taxon>
        <taxon>Gunneridae</taxon>
        <taxon>Pentapetalae</taxon>
        <taxon>rosids</taxon>
        <taxon>malvids</taxon>
        <taxon>Myrtales</taxon>
        <taxon>Melastomataceae</taxon>
        <taxon>Melastomatoideae</taxon>
        <taxon>Melastomateae</taxon>
        <taxon>Melastoma</taxon>
    </lineage>
</organism>
<dbReference type="EMBL" id="CM042886">
    <property type="protein sequence ID" value="KAI4340663.1"/>
    <property type="molecule type" value="Genomic_DNA"/>
</dbReference>
<name>A0ACB9NV78_9MYRT</name>